<dbReference type="InterPro" id="IPR003740">
    <property type="entry name" value="YitT"/>
</dbReference>
<dbReference type="RefSeq" id="WP_160643987.1">
    <property type="nucleotide sequence ID" value="NZ_SIJB01000005.1"/>
</dbReference>
<dbReference type="Proteomes" id="UP000448943">
    <property type="component" value="Unassembled WGS sequence"/>
</dbReference>
<feature type="transmembrane region" description="Helical" evidence="6">
    <location>
        <begin position="74"/>
        <end position="92"/>
    </location>
</feature>
<dbReference type="GO" id="GO:0005886">
    <property type="term" value="C:plasma membrane"/>
    <property type="evidence" value="ECO:0007669"/>
    <property type="project" value="UniProtKB-SubCell"/>
</dbReference>
<feature type="transmembrane region" description="Helical" evidence="6">
    <location>
        <begin position="191"/>
        <end position="211"/>
    </location>
</feature>
<comment type="subcellular location">
    <subcellularLocation>
        <location evidence="1">Cell membrane</location>
        <topology evidence="1">Multi-pass membrane protein</topology>
    </subcellularLocation>
</comment>
<dbReference type="Pfam" id="PF10035">
    <property type="entry name" value="DUF2179"/>
    <property type="match status" value="1"/>
</dbReference>
<dbReference type="OrthoDB" id="1758221at2"/>
<keyword evidence="4 6" id="KW-1133">Transmembrane helix</keyword>
<sequence length="298" mass="32101">MQNKTETKRLRRREPLIQYGTPLHHIVEYVQLIVGSFIVAFSFNLLLNPNEIASGGVVGVSTILDSLFNWEPAVTQWAINIPLFIAGVILVGKKFGVKTAIGSIITPLFILLTNDLTPPTNNLLLATIFGGIGIGFGLGIVFRGRGSTGGMDLAAQIIHKYTGLSLGLSLALLDGLVILTAGILISPEKAMYALIGLFVTSKTINAVQIGLSYSKVAYIITNETEAVQEAIINEIDRGLTKLSGYGGYTEEEKIVFMVVVGQTEVTKLKTLVKTIDPNAFIILSDTNEVLGQGFKFTT</sequence>
<feature type="transmembrane region" description="Helical" evidence="6">
    <location>
        <begin position="123"/>
        <end position="142"/>
    </location>
</feature>
<feature type="transmembrane region" description="Helical" evidence="6">
    <location>
        <begin position="163"/>
        <end position="185"/>
    </location>
</feature>
<dbReference type="PANTHER" id="PTHR33545">
    <property type="entry name" value="UPF0750 MEMBRANE PROTEIN YITT-RELATED"/>
    <property type="match status" value="1"/>
</dbReference>
<dbReference type="InterPro" id="IPR019264">
    <property type="entry name" value="DUF2179"/>
</dbReference>
<dbReference type="EMBL" id="SIJB01000005">
    <property type="protein sequence ID" value="NBI27745.1"/>
    <property type="molecule type" value="Genomic_DNA"/>
</dbReference>
<evidence type="ECO:0000256" key="4">
    <source>
        <dbReference type="ARBA" id="ARBA00022989"/>
    </source>
</evidence>
<evidence type="ECO:0000256" key="2">
    <source>
        <dbReference type="ARBA" id="ARBA00022475"/>
    </source>
</evidence>
<proteinExistence type="predicted"/>
<keyword evidence="3 6" id="KW-0812">Transmembrane</keyword>
<comment type="caution">
    <text evidence="8">The sequence shown here is derived from an EMBL/GenBank/DDBJ whole genome shotgun (WGS) entry which is preliminary data.</text>
</comment>
<feature type="transmembrane region" description="Helical" evidence="6">
    <location>
        <begin position="21"/>
        <end position="43"/>
    </location>
</feature>
<evidence type="ECO:0000256" key="3">
    <source>
        <dbReference type="ARBA" id="ARBA00022692"/>
    </source>
</evidence>
<evidence type="ECO:0000313" key="8">
    <source>
        <dbReference type="EMBL" id="NBI27745.1"/>
    </source>
</evidence>
<evidence type="ECO:0000256" key="6">
    <source>
        <dbReference type="SAM" id="Phobius"/>
    </source>
</evidence>
<dbReference type="PIRSF" id="PIRSF006483">
    <property type="entry name" value="Membrane_protein_YitT"/>
    <property type="match status" value="1"/>
</dbReference>
<evidence type="ECO:0000256" key="5">
    <source>
        <dbReference type="ARBA" id="ARBA00023136"/>
    </source>
</evidence>
<feature type="domain" description="DUF2179" evidence="7">
    <location>
        <begin position="237"/>
        <end position="291"/>
    </location>
</feature>
<dbReference type="AlphaFoldDB" id="A0A6N9PYN9"/>
<dbReference type="Gene3D" id="3.30.70.120">
    <property type="match status" value="1"/>
</dbReference>
<evidence type="ECO:0000313" key="9">
    <source>
        <dbReference type="Proteomes" id="UP000448943"/>
    </source>
</evidence>
<keyword evidence="9" id="KW-1185">Reference proteome</keyword>
<organism evidence="8 9">
    <name type="scientific">Chengkuizengella marina</name>
    <dbReference type="NCBI Taxonomy" id="2507566"/>
    <lineage>
        <taxon>Bacteria</taxon>
        <taxon>Bacillati</taxon>
        <taxon>Bacillota</taxon>
        <taxon>Bacilli</taxon>
        <taxon>Bacillales</taxon>
        <taxon>Paenibacillaceae</taxon>
        <taxon>Chengkuizengella</taxon>
    </lineage>
</organism>
<dbReference type="InterPro" id="IPR015867">
    <property type="entry name" value="N-reg_PII/ATP_PRibTrfase_C"/>
</dbReference>
<keyword evidence="2" id="KW-1003">Cell membrane</keyword>
<dbReference type="Pfam" id="PF02588">
    <property type="entry name" value="YitT_membrane"/>
    <property type="match status" value="1"/>
</dbReference>
<reference evidence="8 9" key="1">
    <citation type="submission" date="2019-01" db="EMBL/GenBank/DDBJ databases">
        <title>Chengkuizengella sp. nov., isolated from deep-sea sediment of East Pacific Ocean.</title>
        <authorList>
            <person name="Yang J."/>
            <person name="Lai Q."/>
            <person name="Shao Z."/>
        </authorList>
    </citation>
    <scope>NUCLEOTIDE SEQUENCE [LARGE SCALE GENOMIC DNA]</scope>
    <source>
        <strain evidence="8 9">YPA3-1-1</strain>
    </source>
</reference>
<dbReference type="InterPro" id="IPR051461">
    <property type="entry name" value="UPF0750_membrane"/>
</dbReference>
<feature type="transmembrane region" description="Helical" evidence="6">
    <location>
        <begin position="99"/>
        <end position="117"/>
    </location>
</feature>
<accession>A0A6N9PYN9</accession>
<protein>
    <submittedName>
        <fullName evidence="8">YitT family protein</fullName>
    </submittedName>
</protein>
<dbReference type="CDD" id="cd16380">
    <property type="entry name" value="YitT_C"/>
    <property type="match status" value="1"/>
</dbReference>
<name>A0A6N9PYN9_9BACL</name>
<dbReference type="PANTHER" id="PTHR33545:SF9">
    <property type="entry name" value="UPF0750 MEMBRANE PROTEIN YITE"/>
    <property type="match status" value="1"/>
</dbReference>
<keyword evidence="5 6" id="KW-0472">Membrane</keyword>
<evidence type="ECO:0000259" key="7">
    <source>
        <dbReference type="Pfam" id="PF10035"/>
    </source>
</evidence>
<evidence type="ECO:0000256" key="1">
    <source>
        <dbReference type="ARBA" id="ARBA00004651"/>
    </source>
</evidence>
<gene>
    <name evidence="8" type="ORF">ERL59_02060</name>
</gene>